<keyword evidence="3" id="KW-1185">Reference proteome</keyword>
<reference evidence="3" key="1">
    <citation type="journal article" date="2019" name="Int. J. Syst. Evol. Microbiol.">
        <title>The Global Catalogue of Microorganisms (GCM) 10K type strain sequencing project: providing services to taxonomists for standard genome sequencing and annotation.</title>
        <authorList>
            <consortium name="The Broad Institute Genomics Platform"/>
            <consortium name="The Broad Institute Genome Sequencing Center for Infectious Disease"/>
            <person name="Wu L."/>
            <person name="Ma J."/>
        </authorList>
    </citation>
    <scope>NUCLEOTIDE SEQUENCE [LARGE SCALE GENOMIC DNA]</scope>
    <source>
        <strain evidence="3">CGMCC 1.15928</strain>
    </source>
</reference>
<feature type="chain" id="PRO_5045472432" description="Secreted protein" evidence="1">
    <location>
        <begin position="23"/>
        <end position="143"/>
    </location>
</feature>
<dbReference type="EMBL" id="BMKF01000002">
    <property type="protein sequence ID" value="GGB79083.1"/>
    <property type="molecule type" value="Genomic_DNA"/>
</dbReference>
<organism evidence="2 3">
    <name type="scientific">Henriciella pelagia</name>
    <dbReference type="NCBI Taxonomy" id="1977912"/>
    <lineage>
        <taxon>Bacteria</taxon>
        <taxon>Pseudomonadati</taxon>
        <taxon>Pseudomonadota</taxon>
        <taxon>Alphaproteobacteria</taxon>
        <taxon>Hyphomonadales</taxon>
        <taxon>Hyphomonadaceae</taxon>
        <taxon>Henriciella</taxon>
    </lineage>
</organism>
<dbReference type="RefSeq" id="WP_084393333.1">
    <property type="nucleotide sequence ID" value="NZ_BMKF01000002.1"/>
</dbReference>
<evidence type="ECO:0000256" key="1">
    <source>
        <dbReference type="SAM" id="SignalP"/>
    </source>
</evidence>
<sequence length="143" mass="15144">MKLRMVIPALLGAMALAPAASAGQTQPAPVQVDLDNFFAQGDLISARDDKDGDVFIGCGTRSFAGGFEFGFCQAEDADGDRILCNIDDPVLIDAAQSTSDTSFVTFSWADDGFGNMICNRVGTSTQSFYLDKHTMGNTQGKGN</sequence>
<comment type="caution">
    <text evidence="2">The sequence shown here is derived from an EMBL/GenBank/DDBJ whole genome shotgun (WGS) entry which is preliminary data.</text>
</comment>
<feature type="signal peptide" evidence="1">
    <location>
        <begin position="1"/>
        <end position="22"/>
    </location>
</feature>
<keyword evidence="1" id="KW-0732">Signal</keyword>
<dbReference type="Proteomes" id="UP000628854">
    <property type="component" value="Unassembled WGS sequence"/>
</dbReference>
<accession>A0ABQ1K053</accession>
<evidence type="ECO:0008006" key="4">
    <source>
        <dbReference type="Google" id="ProtNLM"/>
    </source>
</evidence>
<name>A0ABQ1K053_9PROT</name>
<evidence type="ECO:0000313" key="2">
    <source>
        <dbReference type="EMBL" id="GGB79083.1"/>
    </source>
</evidence>
<protein>
    <recommendedName>
        <fullName evidence="4">Secreted protein</fullName>
    </recommendedName>
</protein>
<gene>
    <name evidence="2" type="ORF">GCM10011503_29930</name>
</gene>
<evidence type="ECO:0000313" key="3">
    <source>
        <dbReference type="Proteomes" id="UP000628854"/>
    </source>
</evidence>
<proteinExistence type="predicted"/>